<comment type="similarity">
    <text evidence="4">Belongs to the class I-like SAM-binding methyltransferase superfamily. Cation-dependent O-methyltransferase family.</text>
</comment>
<name>M1ZCS5_9FIRM</name>
<comment type="catalytic activity">
    <reaction evidence="4">
        <text>5-hydroxyuridine(34) in tRNA + S-adenosyl-L-methionine = 5-methoxyuridine(34) in tRNA + S-adenosyl-L-homocysteine + H(+)</text>
        <dbReference type="Rhea" id="RHEA:60524"/>
        <dbReference type="Rhea" id="RHEA-COMP:13381"/>
        <dbReference type="Rhea" id="RHEA-COMP:15591"/>
        <dbReference type="ChEBI" id="CHEBI:15378"/>
        <dbReference type="ChEBI" id="CHEBI:57856"/>
        <dbReference type="ChEBI" id="CHEBI:59789"/>
        <dbReference type="ChEBI" id="CHEBI:136877"/>
        <dbReference type="ChEBI" id="CHEBI:143860"/>
    </reaction>
</comment>
<dbReference type="Pfam" id="PF01596">
    <property type="entry name" value="Methyltransf_3"/>
    <property type="match status" value="1"/>
</dbReference>
<dbReference type="Proteomes" id="UP000245423">
    <property type="component" value="Chromosome 1"/>
</dbReference>
<dbReference type="InterPro" id="IPR043675">
    <property type="entry name" value="TrmR_methyltr"/>
</dbReference>
<dbReference type="InterPro" id="IPR029063">
    <property type="entry name" value="SAM-dependent_MTases_sf"/>
</dbReference>
<feature type="binding site" evidence="4">
    <location>
        <position position="87"/>
    </location>
    <ligand>
        <name>S-adenosyl-L-methionine</name>
        <dbReference type="ChEBI" id="CHEBI:59789"/>
    </ligand>
</feature>
<dbReference type="EMBL" id="LT669839">
    <property type="protein sequence ID" value="SHD77203.1"/>
    <property type="molecule type" value="Genomic_DNA"/>
</dbReference>
<dbReference type="GO" id="GO:0030488">
    <property type="term" value="P:tRNA methylation"/>
    <property type="evidence" value="ECO:0007669"/>
    <property type="project" value="UniProtKB-UniRule"/>
</dbReference>
<dbReference type="GO" id="GO:0016300">
    <property type="term" value="F:tRNA (uridine) methyltransferase activity"/>
    <property type="evidence" value="ECO:0007669"/>
    <property type="project" value="UniProtKB-UniRule"/>
</dbReference>
<keyword evidence="2 4" id="KW-0808">Transferase</keyword>
<proteinExistence type="inferred from homology"/>
<dbReference type="OrthoDB" id="9799672at2"/>
<keyword evidence="6" id="KW-1185">Reference proteome</keyword>
<feature type="binding site" evidence="4">
    <location>
        <position position="133"/>
    </location>
    <ligand>
        <name>Mg(2+)</name>
        <dbReference type="ChEBI" id="CHEBI:18420"/>
    </ligand>
</feature>
<evidence type="ECO:0000256" key="4">
    <source>
        <dbReference type="HAMAP-Rule" id="MF_02217"/>
    </source>
</evidence>
<dbReference type="PROSITE" id="PS51682">
    <property type="entry name" value="SAM_OMT_I"/>
    <property type="match status" value="1"/>
</dbReference>
<feature type="binding site" evidence="4">
    <location>
        <position position="160"/>
    </location>
    <ligand>
        <name>Mg(2+)</name>
        <dbReference type="ChEBI" id="CHEBI:18420"/>
    </ligand>
</feature>
<evidence type="ECO:0000313" key="5">
    <source>
        <dbReference type="EMBL" id="SHD77203.1"/>
    </source>
</evidence>
<organism evidence="5 6">
    <name type="scientific">[Clostridium] ultunense Esp</name>
    <dbReference type="NCBI Taxonomy" id="1288971"/>
    <lineage>
        <taxon>Bacteria</taxon>
        <taxon>Bacillati</taxon>
        <taxon>Bacillota</taxon>
        <taxon>Tissierellia</taxon>
        <taxon>Tissierellales</taxon>
        <taxon>Tepidimicrobiaceae</taxon>
        <taxon>Schnuerera</taxon>
    </lineage>
</organism>
<dbReference type="GO" id="GO:0008171">
    <property type="term" value="F:O-methyltransferase activity"/>
    <property type="evidence" value="ECO:0007669"/>
    <property type="project" value="InterPro"/>
</dbReference>
<evidence type="ECO:0000256" key="3">
    <source>
        <dbReference type="ARBA" id="ARBA00022691"/>
    </source>
</evidence>
<evidence type="ECO:0000256" key="2">
    <source>
        <dbReference type="ARBA" id="ARBA00022679"/>
    </source>
</evidence>
<keyword evidence="4" id="KW-0460">Magnesium</keyword>
<gene>
    <name evidence="4" type="primary">trmR</name>
    <name evidence="5" type="ORF">CUESP1_1842</name>
</gene>
<evidence type="ECO:0000256" key="1">
    <source>
        <dbReference type="ARBA" id="ARBA00022603"/>
    </source>
</evidence>
<protein>
    <recommendedName>
        <fullName evidence="4">tRNA 5-hydroxyuridine methyltransferase</fullName>
        <ecNumber evidence="4">2.1.1.-</ecNumber>
    </recommendedName>
    <alternativeName>
        <fullName evidence="4">ho5U methyltransferase</fullName>
    </alternativeName>
</protein>
<dbReference type="GO" id="GO:0000287">
    <property type="term" value="F:magnesium ion binding"/>
    <property type="evidence" value="ECO:0007669"/>
    <property type="project" value="UniProtKB-UniRule"/>
</dbReference>
<dbReference type="CDD" id="cd02440">
    <property type="entry name" value="AdoMet_MTases"/>
    <property type="match status" value="1"/>
</dbReference>
<feature type="binding site" evidence="4">
    <location>
        <position position="69"/>
    </location>
    <ligand>
        <name>S-adenosyl-L-methionine</name>
        <dbReference type="ChEBI" id="CHEBI:59789"/>
    </ligand>
</feature>
<dbReference type="GO" id="GO:0008757">
    <property type="term" value="F:S-adenosylmethionine-dependent methyltransferase activity"/>
    <property type="evidence" value="ECO:0007669"/>
    <property type="project" value="TreeGrafter"/>
</dbReference>
<feature type="binding site" evidence="4">
    <location>
        <position position="39"/>
    </location>
    <ligand>
        <name>S-adenosyl-L-methionine</name>
        <dbReference type="ChEBI" id="CHEBI:59789"/>
    </ligand>
</feature>
<comment type="function">
    <text evidence="4">Catalyzes the methylation of 5-hydroxyuridine (ho5U) to form 5-methoxyuridine (mo5U) at position 34 in tRNAs.</text>
</comment>
<dbReference type="PANTHER" id="PTHR10509">
    <property type="entry name" value="O-METHYLTRANSFERASE-RELATED"/>
    <property type="match status" value="1"/>
</dbReference>
<dbReference type="AlphaFoldDB" id="M1ZCS5"/>
<evidence type="ECO:0000313" key="6">
    <source>
        <dbReference type="Proteomes" id="UP000245423"/>
    </source>
</evidence>
<dbReference type="HAMAP" id="MF_02217">
    <property type="entry name" value="TrmR_methyltr"/>
    <property type="match status" value="1"/>
</dbReference>
<dbReference type="InterPro" id="IPR050362">
    <property type="entry name" value="Cation-dep_OMT"/>
</dbReference>
<dbReference type="SUPFAM" id="SSF53335">
    <property type="entry name" value="S-adenosyl-L-methionine-dependent methyltransferases"/>
    <property type="match status" value="1"/>
</dbReference>
<sequence length="215" mass="24792">MNHINEEYVEEYIRGIIPEHKGYLKNIEDYARINNIPIIEREVAQLLKVLLKISKPKNILEIGTAIGYSALIMATSTEDSCKITTIERRLDMVEMARENIDNAKYRDKIKILHGEAEVVLPTLGDKYDFIFLDAAKGQYLDFFNSCVDLLEDRGIIMSDNVLFKGMVATDKLVIRRKKTIVKRLREYLKYINHLDGYESCIIPIGDGVALTYREE</sequence>
<feature type="binding site" evidence="4">
    <location>
        <position position="159"/>
    </location>
    <ligand>
        <name>Mg(2+)</name>
        <dbReference type="ChEBI" id="CHEBI:18420"/>
    </ligand>
</feature>
<keyword evidence="4" id="KW-0479">Metal-binding</keyword>
<comment type="subunit">
    <text evidence="4">Homodimer.</text>
</comment>
<keyword evidence="3 4" id="KW-0949">S-adenosyl-L-methionine</keyword>
<dbReference type="PANTHER" id="PTHR10509:SF14">
    <property type="entry name" value="CAFFEOYL-COA O-METHYLTRANSFERASE 3-RELATED"/>
    <property type="match status" value="1"/>
</dbReference>
<dbReference type="Gene3D" id="3.40.50.150">
    <property type="entry name" value="Vaccinia Virus protein VP39"/>
    <property type="match status" value="1"/>
</dbReference>
<feature type="binding site" evidence="4">
    <location>
        <begin position="115"/>
        <end position="116"/>
    </location>
    <ligand>
        <name>S-adenosyl-L-methionine</name>
        <dbReference type="ChEBI" id="CHEBI:59789"/>
    </ligand>
</feature>
<dbReference type="InterPro" id="IPR002935">
    <property type="entry name" value="SAM_O-MeTrfase"/>
</dbReference>
<reference evidence="5 6" key="1">
    <citation type="submission" date="2016-11" db="EMBL/GenBank/DDBJ databases">
        <authorList>
            <person name="Manzoor S."/>
        </authorList>
    </citation>
    <scope>NUCLEOTIDE SEQUENCE [LARGE SCALE GENOMIC DNA]</scope>
    <source>
        <strain evidence="5">Clostridium ultunense strain Esp</strain>
    </source>
</reference>
<dbReference type="EC" id="2.1.1.-" evidence="4"/>
<dbReference type="HOGENOM" id="CLU_067676_4_0_9"/>
<feature type="binding site" evidence="4">
    <location>
        <position position="133"/>
    </location>
    <ligand>
        <name>S-adenosyl-L-methionine</name>
        <dbReference type="ChEBI" id="CHEBI:59789"/>
    </ligand>
</feature>
<keyword evidence="4" id="KW-0819">tRNA processing</keyword>
<accession>M1ZCS5</accession>
<keyword evidence="1 4" id="KW-0489">Methyltransferase</keyword>
<dbReference type="RefSeq" id="WP_005586039.1">
    <property type="nucleotide sequence ID" value="NZ_LT669839.1"/>
</dbReference>